<gene>
    <name evidence="1" type="ORF">H9J30_11865</name>
</gene>
<comment type="caution">
    <text evidence="1">The sequence shown here is derived from an EMBL/GenBank/DDBJ whole genome shotgun (WGS) entry which is preliminary data.</text>
</comment>
<dbReference type="RefSeq" id="WP_240131225.1">
    <property type="nucleotide sequence ID" value="NZ_JACSDI010000007.1"/>
</dbReference>
<evidence type="ECO:0000313" key="1">
    <source>
        <dbReference type="EMBL" id="MCG9964607.1"/>
    </source>
</evidence>
<sequence>MSSYTETPEEREAFELLSRRQREGHECSNRQAKINTMAAIARQCPTTSIEGICALLVDAGYEIKANCSLN</sequence>
<dbReference type="EMBL" id="JACSDI010000007">
    <property type="protein sequence ID" value="MCG9964607.1"/>
    <property type="molecule type" value="Genomic_DNA"/>
</dbReference>
<organism evidence="1 2">
    <name type="scientific">Shewanella cutis</name>
    <dbReference type="NCBI Taxonomy" id="2766780"/>
    <lineage>
        <taxon>Bacteria</taxon>
        <taxon>Pseudomonadati</taxon>
        <taxon>Pseudomonadota</taxon>
        <taxon>Gammaproteobacteria</taxon>
        <taxon>Alteromonadales</taxon>
        <taxon>Shewanellaceae</taxon>
        <taxon>Shewanella</taxon>
    </lineage>
</organism>
<keyword evidence="2" id="KW-1185">Reference proteome</keyword>
<name>A0ABS9QWP2_9GAMM</name>
<dbReference type="Proteomes" id="UP000829384">
    <property type="component" value="Unassembled WGS sequence"/>
</dbReference>
<protein>
    <submittedName>
        <fullName evidence="1">Uncharacterized protein</fullName>
    </submittedName>
</protein>
<proteinExistence type="predicted"/>
<accession>A0ABS9QWP2</accession>
<reference evidence="1 2" key="1">
    <citation type="submission" date="2020-08" db="EMBL/GenBank/DDBJ databases">
        <title>Whole genome sequence of Shewanella sp strain PS-2.</title>
        <authorList>
            <person name="Das S.K."/>
        </authorList>
    </citation>
    <scope>NUCLEOTIDE SEQUENCE [LARGE SCALE GENOMIC DNA]</scope>
    <source>
        <strain evidence="1 2">PS-2</strain>
    </source>
</reference>
<evidence type="ECO:0000313" key="2">
    <source>
        <dbReference type="Proteomes" id="UP000829384"/>
    </source>
</evidence>